<dbReference type="AlphaFoldDB" id="A0A1B0A5F2"/>
<sequence length="109" mass="12199">MIRNPTETDSESSTCAEGLFRTTAEIVTHHLKTSPTLTATGFVHALLDNLENAISFLHKGLALNRNCGVTSIMLHTCIADLINEDSVIIKLMKFVVKQMYNHYRHEKVS</sequence>
<protein>
    <submittedName>
        <fullName evidence="1">Uncharacterized protein</fullName>
    </submittedName>
</protein>
<reference evidence="2" key="1">
    <citation type="submission" date="2014-03" db="EMBL/GenBank/DDBJ databases">
        <authorList>
            <person name="Aksoy S."/>
            <person name="Warren W."/>
            <person name="Wilson R.K."/>
        </authorList>
    </citation>
    <scope>NUCLEOTIDE SEQUENCE [LARGE SCALE GENOMIC DNA]</scope>
    <source>
        <strain evidence="2">IAEA</strain>
    </source>
</reference>
<name>A0A1B0A5F2_GLOPL</name>
<proteinExistence type="predicted"/>
<evidence type="ECO:0000313" key="2">
    <source>
        <dbReference type="Proteomes" id="UP000092445"/>
    </source>
</evidence>
<dbReference type="Proteomes" id="UP000092445">
    <property type="component" value="Unassembled WGS sequence"/>
</dbReference>
<accession>A0A1B0A5F2</accession>
<reference evidence="1" key="2">
    <citation type="submission" date="2020-05" db="UniProtKB">
        <authorList>
            <consortium name="EnsemblMetazoa"/>
        </authorList>
    </citation>
    <scope>IDENTIFICATION</scope>
    <source>
        <strain evidence="1">IAEA</strain>
    </source>
</reference>
<dbReference type="EnsemblMetazoa" id="GPAI035011-RA">
    <property type="protein sequence ID" value="GPAI035011-PA"/>
    <property type="gene ID" value="GPAI035011"/>
</dbReference>
<dbReference type="InterPro" id="IPR011990">
    <property type="entry name" value="TPR-like_helical_dom_sf"/>
</dbReference>
<dbReference type="STRING" id="7398.A0A1B0A5F2"/>
<dbReference type="Gene3D" id="1.25.40.10">
    <property type="entry name" value="Tetratricopeptide repeat domain"/>
    <property type="match status" value="1"/>
</dbReference>
<dbReference type="VEuPathDB" id="VectorBase:GPAI035011"/>
<organism evidence="1 2">
    <name type="scientific">Glossina pallidipes</name>
    <name type="common">Tsetse fly</name>
    <dbReference type="NCBI Taxonomy" id="7398"/>
    <lineage>
        <taxon>Eukaryota</taxon>
        <taxon>Metazoa</taxon>
        <taxon>Ecdysozoa</taxon>
        <taxon>Arthropoda</taxon>
        <taxon>Hexapoda</taxon>
        <taxon>Insecta</taxon>
        <taxon>Pterygota</taxon>
        <taxon>Neoptera</taxon>
        <taxon>Endopterygota</taxon>
        <taxon>Diptera</taxon>
        <taxon>Brachycera</taxon>
        <taxon>Muscomorpha</taxon>
        <taxon>Hippoboscoidea</taxon>
        <taxon>Glossinidae</taxon>
        <taxon>Glossina</taxon>
    </lineage>
</organism>
<evidence type="ECO:0000313" key="1">
    <source>
        <dbReference type="EnsemblMetazoa" id="GPAI035011-PA"/>
    </source>
</evidence>
<keyword evidence="2" id="KW-1185">Reference proteome</keyword>